<dbReference type="PROSITE" id="PS50181">
    <property type="entry name" value="FBOX"/>
    <property type="match status" value="1"/>
</dbReference>
<sequence>MNNDVLADILLHLPVQSLLKFRAVCKFCVDVIDSSRFRKLHIHNNRSDETVCLEVILSNDGIQVQHNTKSLISYNFKNLGLISDVRVSLYGLVKGLIILDLAKWNHLDRKPRAPIVICNPFLGQLKLLPLITTSSCIIPLRSVAIGFIDEDYKVVQLSICKMHYCLHAHVYSRSADSWRELAFDNDIGYVTRVKSMCENGHFAHWISESMSSGEVAILSLDMKNEVFKKIMLPVDGLYYYLHSRIFEKDEHLFWRFDFPYTWQDKSSVHIYESRCEGSKLSWMYMLRVELPYTSSTGIIPRWRTGFFVIERERDAYVYDYRAHKFVSKLSNRSLTEYRGSFVSLEKEN</sequence>
<dbReference type="InterPro" id="IPR017451">
    <property type="entry name" value="F-box-assoc_interact_dom"/>
</dbReference>
<keyword evidence="3" id="KW-1185">Reference proteome</keyword>
<comment type="caution">
    <text evidence="2">The sequence shown here is derived from an EMBL/GenBank/DDBJ whole genome shotgun (WGS) entry which is preliminary data.</text>
</comment>
<dbReference type="InterPro" id="IPR050796">
    <property type="entry name" value="SCF_F-box_component"/>
</dbReference>
<dbReference type="PANTHER" id="PTHR31672:SF13">
    <property type="entry name" value="F-BOX PROTEIN CPR30-LIKE"/>
    <property type="match status" value="1"/>
</dbReference>
<accession>A0A8X8W2H4</accession>
<dbReference type="NCBIfam" id="TIGR01640">
    <property type="entry name" value="F_box_assoc_1"/>
    <property type="match status" value="1"/>
</dbReference>
<dbReference type="Pfam" id="PF00646">
    <property type="entry name" value="F-box"/>
    <property type="match status" value="1"/>
</dbReference>
<dbReference type="PANTHER" id="PTHR31672">
    <property type="entry name" value="BNACNNG10540D PROTEIN"/>
    <property type="match status" value="1"/>
</dbReference>
<dbReference type="EMBL" id="PNBA02000021">
    <property type="protein sequence ID" value="KAG6386885.1"/>
    <property type="molecule type" value="Genomic_DNA"/>
</dbReference>
<name>A0A8X8W2H4_SALSN</name>
<gene>
    <name evidence="2" type="ORF">SASPL_152062</name>
</gene>
<evidence type="ECO:0000313" key="3">
    <source>
        <dbReference type="Proteomes" id="UP000298416"/>
    </source>
</evidence>
<reference evidence="2" key="1">
    <citation type="submission" date="2018-01" db="EMBL/GenBank/DDBJ databases">
        <authorList>
            <person name="Mao J.F."/>
        </authorList>
    </citation>
    <scope>NUCLEOTIDE SEQUENCE</scope>
    <source>
        <strain evidence="2">Huo1</strain>
        <tissue evidence="2">Leaf</tissue>
    </source>
</reference>
<feature type="domain" description="F-box" evidence="1">
    <location>
        <begin position="1"/>
        <end position="40"/>
    </location>
</feature>
<reference evidence="2" key="2">
    <citation type="submission" date="2020-08" db="EMBL/GenBank/DDBJ databases">
        <title>Plant Genome Project.</title>
        <authorList>
            <person name="Zhang R.-G."/>
        </authorList>
    </citation>
    <scope>NUCLEOTIDE SEQUENCE</scope>
    <source>
        <strain evidence="2">Huo1</strain>
        <tissue evidence="2">Leaf</tissue>
    </source>
</reference>
<dbReference type="AlphaFoldDB" id="A0A8X8W2H4"/>
<organism evidence="2">
    <name type="scientific">Salvia splendens</name>
    <name type="common">Scarlet sage</name>
    <dbReference type="NCBI Taxonomy" id="180675"/>
    <lineage>
        <taxon>Eukaryota</taxon>
        <taxon>Viridiplantae</taxon>
        <taxon>Streptophyta</taxon>
        <taxon>Embryophyta</taxon>
        <taxon>Tracheophyta</taxon>
        <taxon>Spermatophyta</taxon>
        <taxon>Magnoliopsida</taxon>
        <taxon>eudicotyledons</taxon>
        <taxon>Gunneridae</taxon>
        <taxon>Pentapetalae</taxon>
        <taxon>asterids</taxon>
        <taxon>lamiids</taxon>
        <taxon>Lamiales</taxon>
        <taxon>Lamiaceae</taxon>
        <taxon>Nepetoideae</taxon>
        <taxon>Mentheae</taxon>
        <taxon>Salviinae</taxon>
        <taxon>Salvia</taxon>
        <taxon>Salvia subgen. Calosphace</taxon>
        <taxon>core Calosphace</taxon>
    </lineage>
</organism>
<dbReference type="InterPro" id="IPR006527">
    <property type="entry name" value="F-box-assoc_dom_typ1"/>
</dbReference>
<evidence type="ECO:0000259" key="1">
    <source>
        <dbReference type="PROSITE" id="PS50181"/>
    </source>
</evidence>
<dbReference type="Proteomes" id="UP000298416">
    <property type="component" value="Unassembled WGS sequence"/>
</dbReference>
<dbReference type="SMART" id="SM00256">
    <property type="entry name" value="FBOX"/>
    <property type="match status" value="1"/>
</dbReference>
<evidence type="ECO:0000313" key="2">
    <source>
        <dbReference type="EMBL" id="KAG6386885.1"/>
    </source>
</evidence>
<dbReference type="Pfam" id="PF07734">
    <property type="entry name" value="FBA_1"/>
    <property type="match status" value="1"/>
</dbReference>
<proteinExistence type="predicted"/>
<dbReference type="OrthoDB" id="1867629at2759"/>
<protein>
    <recommendedName>
        <fullName evidence="1">F-box domain-containing protein</fullName>
    </recommendedName>
</protein>
<dbReference type="InterPro" id="IPR001810">
    <property type="entry name" value="F-box_dom"/>
</dbReference>